<dbReference type="PANTHER" id="PTHR34070">
    <property type="entry name" value="ARMADILLO-TYPE FOLD"/>
    <property type="match status" value="1"/>
</dbReference>
<proteinExistence type="predicted"/>
<accession>A0ABX0VXJ6</accession>
<dbReference type="SUPFAM" id="SSF48371">
    <property type="entry name" value="ARM repeat"/>
    <property type="match status" value="1"/>
</dbReference>
<gene>
    <name evidence="1" type="ORF">HCZ30_08755</name>
</gene>
<evidence type="ECO:0000313" key="2">
    <source>
        <dbReference type="Proteomes" id="UP000709466"/>
    </source>
</evidence>
<dbReference type="Gene3D" id="1.25.10.90">
    <property type="match status" value="1"/>
</dbReference>
<organism evidence="1 2">
    <name type="scientific">Marivivens donghaensis</name>
    <dbReference type="NCBI Taxonomy" id="1699413"/>
    <lineage>
        <taxon>Bacteria</taxon>
        <taxon>Pseudomonadati</taxon>
        <taxon>Pseudomonadota</taxon>
        <taxon>Alphaproteobacteria</taxon>
        <taxon>Rhodobacterales</taxon>
        <taxon>Paracoccaceae</taxon>
        <taxon>Marivivens group</taxon>
        <taxon>Marivivens</taxon>
    </lineage>
</organism>
<sequence>MHKTLIIRLRALGEPADVPELKAYHKTNRDVLAVKVPLLTDIAKEIREQVTLEERLEICQGLWESNIHEARILAAKMLEQARIRPEDEGAWDLIKSWVPDFDGWAIADHVSKAGEKRLVADPSRIDDLEAWTTSEHMWTKRAALVMTLPWTKIKFPKEEDIAIRERVLGWAAGYVEDRDWFIQKAIGWWLRDLSKRDPERVRAFIDEHGQDMKAFARKEALRLIKKDQPA</sequence>
<dbReference type="EMBL" id="JAATOP010000005">
    <property type="protein sequence ID" value="NIY72525.1"/>
    <property type="molecule type" value="Genomic_DNA"/>
</dbReference>
<dbReference type="InterPro" id="IPR016024">
    <property type="entry name" value="ARM-type_fold"/>
</dbReference>
<keyword evidence="2" id="KW-1185">Reference proteome</keyword>
<dbReference type="CDD" id="cd06561">
    <property type="entry name" value="AlkD_like"/>
    <property type="match status" value="1"/>
</dbReference>
<dbReference type="Pfam" id="PF08713">
    <property type="entry name" value="DNA_alkylation"/>
    <property type="match status" value="1"/>
</dbReference>
<name>A0ABX0VXJ6_9RHOB</name>
<dbReference type="PANTHER" id="PTHR34070:SF1">
    <property type="entry name" value="DNA ALKYLATION REPAIR PROTEIN"/>
    <property type="match status" value="1"/>
</dbReference>
<dbReference type="InterPro" id="IPR014825">
    <property type="entry name" value="DNA_alkylation"/>
</dbReference>
<evidence type="ECO:0000313" key="1">
    <source>
        <dbReference type="EMBL" id="NIY72525.1"/>
    </source>
</evidence>
<reference evidence="1 2" key="1">
    <citation type="submission" date="2020-03" db="EMBL/GenBank/DDBJ databases">
        <title>Bacterial isolates of synthetic phycosphere.</title>
        <authorList>
            <person name="Fu H."/>
            <person name="Moran M.A."/>
        </authorList>
    </citation>
    <scope>NUCLEOTIDE SEQUENCE [LARGE SCALE GENOMIC DNA]</scope>
    <source>
        <strain evidence="1 2">HF1</strain>
    </source>
</reference>
<protein>
    <submittedName>
        <fullName evidence="1">DNA alkylation repair protein</fullName>
    </submittedName>
</protein>
<dbReference type="RefSeq" id="WP_167638124.1">
    <property type="nucleotide sequence ID" value="NZ_JAATOP010000005.1"/>
</dbReference>
<dbReference type="Proteomes" id="UP000709466">
    <property type="component" value="Unassembled WGS sequence"/>
</dbReference>
<comment type="caution">
    <text evidence="1">The sequence shown here is derived from an EMBL/GenBank/DDBJ whole genome shotgun (WGS) entry which is preliminary data.</text>
</comment>